<name>A0ABW7IYP9_9VIBR</name>
<dbReference type="EC" id="2.3.1.-" evidence="2"/>
<dbReference type="Proteomes" id="UP001607151">
    <property type="component" value="Unassembled WGS sequence"/>
</dbReference>
<evidence type="ECO:0000259" key="1">
    <source>
        <dbReference type="PROSITE" id="PS51186"/>
    </source>
</evidence>
<dbReference type="CDD" id="cd04301">
    <property type="entry name" value="NAT_SF"/>
    <property type="match status" value="1"/>
</dbReference>
<dbReference type="EMBL" id="JBIHSN010000003">
    <property type="protein sequence ID" value="MFH0266779.1"/>
    <property type="molecule type" value="Genomic_DNA"/>
</dbReference>
<dbReference type="PANTHER" id="PTHR43451">
    <property type="entry name" value="ACETYLTRANSFERASE (GNAT) FAMILY PROTEIN"/>
    <property type="match status" value="1"/>
</dbReference>
<dbReference type="RefSeq" id="WP_394608426.1">
    <property type="nucleotide sequence ID" value="NZ_JBIHSJ010000004.1"/>
</dbReference>
<evidence type="ECO:0000313" key="3">
    <source>
        <dbReference type="Proteomes" id="UP001607151"/>
    </source>
</evidence>
<dbReference type="Gene3D" id="3.40.630.30">
    <property type="match status" value="1"/>
</dbReference>
<dbReference type="Pfam" id="PF13673">
    <property type="entry name" value="Acetyltransf_10"/>
    <property type="match status" value="1"/>
</dbReference>
<dbReference type="InterPro" id="IPR052564">
    <property type="entry name" value="N-acetyltrans/Recomb-assoc"/>
</dbReference>
<accession>A0ABW7IYP9</accession>
<organism evidence="2 3">
    <name type="scientific">Vibrio rumoiensis</name>
    <dbReference type="NCBI Taxonomy" id="76258"/>
    <lineage>
        <taxon>Bacteria</taxon>
        <taxon>Pseudomonadati</taxon>
        <taxon>Pseudomonadota</taxon>
        <taxon>Gammaproteobacteria</taxon>
        <taxon>Vibrionales</taxon>
        <taxon>Vibrionaceae</taxon>
        <taxon>Vibrio</taxon>
    </lineage>
</organism>
<protein>
    <submittedName>
        <fullName evidence="2">GNAT family N-acetyltransferase</fullName>
        <ecNumber evidence="2">2.3.1.-</ecNumber>
    </submittedName>
</protein>
<dbReference type="GO" id="GO:0016746">
    <property type="term" value="F:acyltransferase activity"/>
    <property type="evidence" value="ECO:0007669"/>
    <property type="project" value="UniProtKB-KW"/>
</dbReference>
<proteinExistence type="predicted"/>
<comment type="caution">
    <text evidence="2">The sequence shown here is derived from an EMBL/GenBank/DDBJ whole genome shotgun (WGS) entry which is preliminary data.</text>
</comment>
<keyword evidence="3" id="KW-1185">Reference proteome</keyword>
<dbReference type="InterPro" id="IPR016181">
    <property type="entry name" value="Acyl_CoA_acyltransferase"/>
</dbReference>
<dbReference type="SUPFAM" id="SSF55729">
    <property type="entry name" value="Acyl-CoA N-acyltransferases (Nat)"/>
    <property type="match status" value="1"/>
</dbReference>
<dbReference type="PANTHER" id="PTHR43451:SF1">
    <property type="entry name" value="ACETYLTRANSFERASE"/>
    <property type="match status" value="1"/>
</dbReference>
<dbReference type="PROSITE" id="PS51186">
    <property type="entry name" value="GNAT"/>
    <property type="match status" value="1"/>
</dbReference>
<evidence type="ECO:0000313" key="2">
    <source>
        <dbReference type="EMBL" id="MFH0266779.1"/>
    </source>
</evidence>
<keyword evidence="2" id="KW-0808">Transferase</keyword>
<sequence length="155" mass="18010">MIKIRPYQPEDAQTLWHLFFNTIRQVNLQDYTQAQVEAWASEDINMKDWIAHLNQLCPYIAEINHKIVGYADLQPDGLIDHFFCHHQYQGCGVGRALMSHIHIQAKKQHLTRLYANVSVTAKPFFEHAGFVVKEPQSVSLRGQSFINYKMEKILS</sequence>
<dbReference type="InterPro" id="IPR000182">
    <property type="entry name" value="GNAT_dom"/>
</dbReference>
<keyword evidence="2" id="KW-0012">Acyltransferase</keyword>
<feature type="domain" description="N-acetyltransferase" evidence="1">
    <location>
        <begin position="2"/>
        <end position="155"/>
    </location>
</feature>
<reference evidence="2 3" key="1">
    <citation type="submission" date="2024-10" db="EMBL/GenBank/DDBJ databases">
        <authorList>
            <person name="Yibar A."/>
            <person name="Saticioglu I.B."/>
            <person name="Duman M."/>
            <person name="Ajmi N."/>
            <person name="Gurler F."/>
            <person name="Ay H."/>
            <person name="Onuk E."/>
            <person name="Guler S."/>
            <person name="Romalde J.L."/>
        </authorList>
    </citation>
    <scope>NUCLEOTIDE SEQUENCE [LARGE SCALE GENOMIC DNA]</scope>
    <source>
        <strain evidence="2 3">14-MA-B</strain>
    </source>
</reference>
<gene>
    <name evidence="2" type="ORF">ACGRQ9_15135</name>
</gene>